<dbReference type="AlphaFoldDB" id="A0AA40BM73"/>
<feature type="transmembrane region" description="Helical" evidence="1">
    <location>
        <begin position="55"/>
        <end position="77"/>
    </location>
</feature>
<keyword evidence="3" id="KW-1185">Reference proteome</keyword>
<dbReference type="Proteomes" id="UP001172159">
    <property type="component" value="Unassembled WGS sequence"/>
</dbReference>
<feature type="transmembrane region" description="Helical" evidence="1">
    <location>
        <begin position="12"/>
        <end position="34"/>
    </location>
</feature>
<evidence type="ECO:0000313" key="3">
    <source>
        <dbReference type="Proteomes" id="UP001172159"/>
    </source>
</evidence>
<dbReference type="EMBL" id="JAUKTV010000006">
    <property type="protein sequence ID" value="KAK0736795.1"/>
    <property type="molecule type" value="Genomic_DNA"/>
</dbReference>
<keyword evidence="1" id="KW-0812">Transmembrane</keyword>
<keyword evidence="1" id="KW-0472">Membrane</keyword>
<gene>
    <name evidence="2" type="ORF">B0T21DRAFT_288065</name>
</gene>
<evidence type="ECO:0000256" key="1">
    <source>
        <dbReference type="SAM" id="Phobius"/>
    </source>
</evidence>
<comment type="caution">
    <text evidence="2">The sequence shown here is derived from an EMBL/GenBank/DDBJ whole genome shotgun (WGS) entry which is preliminary data.</text>
</comment>
<organism evidence="2 3">
    <name type="scientific">Apiosordaria backusii</name>
    <dbReference type="NCBI Taxonomy" id="314023"/>
    <lineage>
        <taxon>Eukaryota</taxon>
        <taxon>Fungi</taxon>
        <taxon>Dikarya</taxon>
        <taxon>Ascomycota</taxon>
        <taxon>Pezizomycotina</taxon>
        <taxon>Sordariomycetes</taxon>
        <taxon>Sordariomycetidae</taxon>
        <taxon>Sordariales</taxon>
        <taxon>Lasiosphaeriaceae</taxon>
        <taxon>Apiosordaria</taxon>
    </lineage>
</organism>
<accession>A0AA40BM73</accession>
<sequence>DLLYIVYNNKHHFSLIYIVKELINYFFTNIIKIIKKYIYYYLKCLKNALNKVNPIKSLFISNYTINIDFIIVMPIVFKSKFYTVLKNRFNILFIVIDKYFKYILLLLSSIK</sequence>
<feature type="transmembrane region" description="Helical" evidence="1">
    <location>
        <begin position="89"/>
        <end position="107"/>
    </location>
</feature>
<evidence type="ECO:0000313" key="2">
    <source>
        <dbReference type="EMBL" id="KAK0736795.1"/>
    </source>
</evidence>
<keyword evidence="1" id="KW-1133">Transmembrane helix</keyword>
<feature type="non-terminal residue" evidence="2">
    <location>
        <position position="111"/>
    </location>
</feature>
<reference evidence="2" key="1">
    <citation type="submission" date="2023-06" db="EMBL/GenBank/DDBJ databases">
        <title>Genome-scale phylogeny and comparative genomics of the fungal order Sordariales.</title>
        <authorList>
            <consortium name="Lawrence Berkeley National Laboratory"/>
            <person name="Hensen N."/>
            <person name="Bonometti L."/>
            <person name="Westerberg I."/>
            <person name="Brannstrom I.O."/>
            <person name="Guillou S."/>
            <person name="Cros-Aarteil S."/>
            <person name="Calhoun S."/>
            <person name="Haridas S."/>
            <person name="Kuo A."/>
            <person name="Mondo S."/>
            <person name="Pangilinan J."/>
            <person name="Riley R."/>
            <person name="Labutti K."/>
            <person name="Andreopoulos B."/>
            <person name="Lipzen A."/>
            <person name="Chen C."/>
            <person name="Yanf M."/>
            <person name="Daum C."/>
            <person name="Ng V."/>
            <person name="Clum A."/>
            <person name="Steindorff A."/>
            <person name="Ohm R."/>
            <person name="Martin F."/>
            <person name="Silar P."/>
            <person name="Natvig D."/>
            <person name="Lalanne C."/>
            <person name="Gautier V."/>
            <person name="Ament-Velasquez S.L."/>
            <person name="Kruys A."/>
            <person name="Hutchinson M.I."/>
            <person name="Powell A.J."/>
            <person name="Barry K."/>
            <person name="Miller A.N."/>
            <person name="Grigoriev I.V."/>
            <person name="Debuchy R."/>
            <person name="Gladieux P."/>
            <person name="Thoren M.H."/>
            <person name="Johannesson H."/>
        </authorList>
    </citation>
    <scope>NUCLEOTIDE SEQUENCE</scope>
    <source>
        <strain evidence="2">CBS 540.89</strain>
    </source>
</reference>
<protein>
    <submittedName>
        <fullName evidence="2">Uncharacterized protein</fullName>
    </submittedName>
</protein>
<name>A0AA40BM73_9PEZI</name>
<proteinExistence type="predicted"/>